<dbReference type="InterPro" id="IPR019734">
    <property type="entry name" value="TPR_rpt"/>
</dbReference>
<feature type="repeat" description="TPR" evidence="3">
    <location>
        <begin position="238"/>
        <end position="271"/>
    </location>
</feature>
<dbReference type="PANTHER" id="PTHR45586">
    <property type="entry name" value="TPR REPEAT-CONTAINING PROTEIN PA4667"/>
    <property type="match status" value="1"/>
</dbReference>
<dbReference type="Gene3D" id="1.25.40.10">
    <property type="entry name" value="Tetratricopeptide repeat domain"/>
    <property type="match status" value="3"/>
</dbReference>
<comment type="caution">
    <text evidence="4">The sequence shown here is derived from an EMBL/GenBank/DDBJ whole genome shotgun (WGS) entry which is preliminary data.</text>
</comment>
<dbReference type="Proteomes" id="UP001055149">
    <property type="component" value="Unassembled WGS sequence"/>
</dbReference>
<keyword evidence="2 3" id="KW-0802">TPR repeat</keyword>
<proteinExistence type="predicted"/>
<organism evidence="4 5">
    <name type="scientific">Ligilactobacillus pabuli</name>
    <dbReference type="NCBI Taxonomy" id="2886039"/>
    <lineage>
        <taxon>Bacteria</taxon>
        <taxon>Bacillati</taxon>
        <taxon>Bacillota</taxon>
        <taxon>Bacilli</taxon>
        <taxon>Lactobacillales</taxon>
        <taxon>Lactobacillaceae</taxon>
        <taxon>Ligilactobacillus</taxon>
    </lineage>
</organism>
<accession>A0ABQ5JHA4</accession>
<dbReference type="InterPro" id="IPR011990">
    <property type="entry name" value="TPR-like_helical_dom_sf"/>
</dbReference>
<evidence type="ECO:0008006" key="6">
    <source>
        <dbReference type="Google" id="ProtNLM"/>
    </source>
</evidence>
<name>A0ABQ5JHA4_9LACO</name>
<protein>
    <recommendedName>
        <fullName evidence="6">Tetratricopeptide repeat protein</fullName>
    </recommendedName>
</protein>
<evidence type="ECO:0000313" key="5">
    <source>
        <dbReference type="Proteomes" id="UP001055149"/>
    </source>
</evidence>
<dbReference type="SUPFAM" id="SSF48452">
    <property type="entry name" value="TPR-like"/>
    <property type="match status" value="2"/>
</dbReference>
<dbReference type="InterPro" id="IPR051012">
    <property type="entry name" value="CellSynth/LPSAsmb/PSIAsmb"/>
</dbReference>
<reference evidence="4" key="1">
    <citation type="journal article" date="2022" name="Int. J. Syst. Evol. Microbiol.">
        <title>A novel species of lactic acid bacteria, Ligilactobacillus pabuli sp. nov., isolated from alfalfa silage.</title>
        <authorList>
            <person name="Tohno M."/>
            <person name="Tanizawa Y."/>
            <person name="Sawada H."/>
            <person name="Sakamoto M."/>
            <person name="Ohkuma M."/>
            <person name="Kobayashi H."/>
        </authorList>
    </citation>
    <scope>NUCLEOTIDE SEQUENCE</scope>
    <source>
        <strain evidence="4">AF129</strain>
    </source>
</reference>
<dbReference type="RefSeq" id="WP_244053993.1">
    <property type="nucleotide sequence ID" value="NZ_BQXH01000001.1"/>
</dbReference>
<sequence length="419" mass="48012">MSYSQETLSNLELGQFDEAKKKFAWALRKDDDDTLYGLAEELYSLGFTSMATRTYQLLLDRYPAEDELRTALADILISEGKDDQALNYLSQIKEISPAYVESLLVEADLYQTQGLFEVSEQKLLTAAKLAPDEEVIQFALAELYFSIKEYRKALGYYLSLIKQGLQNYSQVNLVGRLGVCYAEIGKFEQALGYLEQIHKEDLEPDLIFQLAVTQFQLKHEEDALKNFVHLKEIAPDYATLYPYLAKIYENQGQLRNALQILQDGLSVDQYNIALYQNASRLAAKLGQNEDAKKYLEKALEQEPDNLTLVLALSNLLVSFGEHQENLALIKDYQEEELSNARLLWNQGRSFAALDNYEDALSDYQAAYQELTDSTDFLFDAAFFFRNAGQRQLARQCVQKFLALEPNDPEINELWEELQD</sequence>
<evidence type="ECO:0000256" key="2">
    <source>
        <dbReference type="ARBA" id="ARBA00022803"/>
    </source>
</evidence>
<dbReference type="EMBL" id="BQXH01000001">
    <property type="protein sequence ID" value="GKS80440.1"/>
    <property type="molecule type" value="Genomic_DNA"/>
</dbReference>
<feature type="repeat" description="TPR" evidence="3">
    <location>
        <begin position="272"/>
        <end position="305"/>
    </location>
</feature>
<gene>
    <name evidence="4" type="ORF">LPAF129_01250</name>
</gene>
<keyword evidence="5" id="KW-1185">Reference proteome</keyword>
<dbReference type="Pfam" id="PF14559">
    <property type="entry name" value="TPR_19"/>
    <property type="match status" value="1"/>
</dbReference>
<keyword evidence="1" id="KW-0677">Repeat</keyword>
<dbReference type="Pfam" id="PF13432">
    <property type="entry name" value="TPR_16"/>
    <property type="match status" value="1"/>
</dbReference>
<evidence type="ECO:0000313" key="4">
    <source>
        <dbReference type="EMBL" id="GKS80440.1"/>
    </source>
</evidence>
<evidence type="ECO:0000256" key="3">
    <source>
        <dbReference type="PROSITE-ProRule" id="PRU00339"/>
    </source>
</evidence>
<dbReference type="Pfam" id="PF13174">
    <property type="entry name" value="TPR_6"/>
    <property type="match status" value="1"/>
</dbReference>
<evidence type="ECO:0000256" key="1">
    <source>
        <dbReference type="ARBA" id="ARBA00022737"/>
    </source>
</evidence>
<dbReference type="PROSITE" id="PS50005">
    <property type="entry name" value="TPR"/>
    <property type="match status" value="2"/>
</dbReference>
<dbReference type="PANTHER" id="PTHR45586:SF15">
    <property type="entry name" value="TPR REPEAT-CONTAINING PROTEIN YPIA"/>
    <property type="match status" value="1"/>
</dbReference>
<dbReference type="SMART" id="SM00028">
    <property type="entry name" value="TPR"/>
    <property type="match status" value="7"/>
</dbReference>